<evidence type="ECO:0000313" key="1">
    <source>
        <dbReference type="EMBL" id="MCL1127049.1"/>
    </source>
</evidence>
<comment type="caution">
    <text evidence="1">The sequence shown here is derived from an EMBL/GenBank/DDBJ whole genome shotgun (WGS) entry which is preliminary data.</text>
</comment>
<dbReference type="EMBL" id="JAKIKS010000125">
    <property type="protein sequence ID" value="MCL1127049.1"/>
    <property type="molecule type" value="Genomic_DNA"/>
</dbReference>
<gene>
    <name evidence="1" type="ORF">L2764_21860</name>
</gene>
<organism evidence="1 2">
    <name type="scientific">Shewanella surugensis</name>
    <dbReference type="NCBI Taxonomy" id="212020"/>
    <lineage>
        <taxon>Bacteria</taxon>
        <taxon>Pseudomonadati</taxon>
        <taxon>Pseudomonadota</taxon>
        <taxon>Gammaproteobacteria</taxon>
        <taxon>Alteromonadales</taxon>
        <taxon>Shewanellaceae</taxon>
        <taxon>Shewanella</taxon>
    </lineage>
</organism>
<proteinExistence type="predicted"/>
<protein>
    <submittedName>
        <fullName evidence="1">Uncharacterized protein</fullName>
    </submittedName>
</protein>
<dbReference type="Proteomes" id="UP001203423">
    <property type="component" value="Unassembled WGS sequence"/>
</dbReference>
<name>A0ABT0LH78_9GAMM</name>
<reference evidence="1 2" key="1">
    <citation type="submission" date="2022-01" db="EMBL/GenBank/DDBJ databases">
        <title>Whole genome-based taxonomy of the Shewanellaceae.</title>
        <authorList>
            <person name="Martin-Rodriguez A.J."/>
        </authorList>
    </citation>
    <scope>NUCLEOTIDE SEQUENCE [LARGE SCALE GENOMIC DNA]</scope>
    <source>
        <strain evidence="1 2">DSM 17177</strain>
    </source>
</reference>
<sequence length="59" mass="6541">MNHIDDLSQSNCELRNAVCLLLLRIGSLEEALSHKPVALRSTASSILSDDEITMLNQLF</sequence>
<dbReference type="RefSeq" id="WP_248942457.1">
    <property type="nucleotide sequence ID" value="NZ_JAKIKS010000125.1"/>
</dbReference>
<keyword evidence="2" id="KW-1185">Reference proteome</keyword>
<accession>A0ABT0LH78</accession>
<evidence type="ECO:0000313" key="2">
    <source>
        <dbReference type="Proteomes" id="UP001203423"/>
    </source>
</evidence>